<dbReference type="RefSeq" id="WP_183858367.1">
    <property type="nucleotide sequence ID" value="NZ_JACHOO010000011.1"/>
</dbReference>
<evidence type="ECO:0000313" key="6">
    <source>
        <dbReference type="EMBL" id="MBB5754933.1"/>
    </source>
</evidence>
<dbReference type="Proteomes" id="UP000523821">
    <property type="component" value="Unassembled WGS sequence"/>
</dbReference>
<keyword evidence="2 5" id="KW-0812">Transmembrane</keyword>
<comment type="caution">
    <text evidence="6">The sequence shown here is derived from an EMBL/GenBank/DDBJ whole genome shotgun (WGS) entry which is preliminary data.</text>
</comment>
<dbReference type="InterPro" id="IPR024199">
    <property type="entry name" value="Uncharacterised_DsbB"/>
</dbReference>
<evidence type="ECO:0000256" key="3">
    <source>
        <dbReference type="ARBA" id="ARBA00022989"/>
    </source>
</evidence>
<feature type="transmembrane region" description="Helical" evidence="5">
    <location>
        <begin position="67"/>
        <end position="88"/>
    </location>
</feature>
<proteinExistence type="predicted"/>
<evidence type="ECO:0000256" key="2">
    <source>
        <dbReference type="ARBA" id="ARBA00022692"/>
    </source>
</evidence>
<evidence type="ECO:0000256" key="5">
    <source>
        <dbReference type="SAM" id="Phobius"/>
    </source>
</evidence>
<dbReference type="InterPro" id="IPR003752">
    <property type="entry name" value="DiS_bond_form_DsbB/BdbC"/>
</dbReference>
<name>A0A7W9FQC4_9HYPH</name>
<evidence type="ECO:0000313" key="7">
    <source>
        <dbReference type="Proteomes" id="UP000523821"/>
    </source>
</evidence>
<dbReference type="GO" id="GO:0015035">
    <property type="term" value="F:protein-disulfide reductase activity"/>
    <property type="evidence" value="ECO:0007669"/>
    <property type="project" value="InterPro"/>
</dbReference>
<evidence type="ECO:0000256" key="4">
    <source>
        <dbReference type="ARBA" id="ARBA00023136"/>
    </source>
</evidence>
<dbReference type="PIRSF" id="PIRSF033913">
    <property type="entry name" value="S-S_format_DsbB"/>
    <property type="match status" value="1"/>
</dbReference>
<keyword evidence="3 5" id="KW-1133">Transmembrane helix</keyword>
<organism evidence="6 7">
    <name type="scientific">Prosthecomicrobium pneumaticum</name>
    <dbReference type="NCBI Taxonomy" id="81895"/>
    <lineage>
        <taxon>Bacteria</taxon>
        <taxon>Pseudomonadati</taxon>
        <taxon>Pseudomonadota</taxon>
        <taxon>Alphaproteobacteria</taxon>
        <taxon>Hyphomicrobiales</taxon>
        <taxon>Kaistiaceae</taxon>
        <taxon>Prosthecomicrobium</taxon>
    </lineage>
</organism>
<comment type="subcellular location">
    <subcellularLocation>
        <location evidence="1">Membrane</location>
        <topology evidence="1">Multi-pass membrane protein</topology>
    </subcellularLocation>
</comment>
<dbReference type="GO" id="GO:0016020">
    <property type="term" value="C:membrane"/>
    <property type="evidence" value="ECO:0007669"/>
    <property type="project" value="UniProtKB-SubCell"/>
</dbReference>
<protein>
    <submittedName>
        <fullName evidence="6">Disulfide bond formation protein DsbB</fullName>
    </submittedName>
</protein>
<evidence type="ECO:0000256" key="1">
    <source>
        <dbReference type="ARBA" id="ARBA00004141"/>
    </source>
</evidence>
<dbReference type="Pfam" id="PF02600">
    <property type="entry name" value="DsbB"/>
    <property type="match status" value="1"/>
</dbReference>
<feature type="transmembrane region" description="Helical" evidence="5">
    <location>
        <begin position="43"/>
        <end position="60"/>
    </location>
</feature>
<dbReference type="Gene3D" id="1.20.1550.10">
    <property type="entry name" value="DsbB-like"/>
    <property type="match status" value="1"/>
</dbReference>
<keyword evidence="4 5" id="KW-0472">Membrane</keyword>
<sequence length="162" mass="16828">MTLDRFRSALLAFVVAVAAIGGAWSFQIFGGYVPCKLCLEQRVPYYIALPIVLIGLVTAGSARLSRALFALAAAAFLWGFGLAVYHAGAEWALWQGPSDCGGGAATTTDAGALLGQLQHTRVVSCTEAAGRFLGLSFAGWNAVALVIVIALLVRAATQPSKA</sequence>
<feature type="transmembrane region" description="Helical" evidence="5">
    <location>
        <begin position="132"/>
        <end position="153"/>
    </location>
</feature>
<dbReference type="AlphaFoldDB" id="A0A7W9FQC4"/>
<reference evidence="6 7" key="1">
    <citation type="submission" date="2020-08" db="EMBL/GenBank/DDBJ databases">
        <title>Genomic Encyclopedia of Type Strains, Phase IV (KMG-IV): sequencing the most valuable type-strain genomes for metagenomic binning, comparative biology and taxonomic classification.</title>
        <authorList>
            <person name="Goeker M."/>
        </authorList>
    </citation>
    <scope>NUCLEOTIDE SEQUENCE [LARGE SCALE GENOMIC DNA]</scope>
    <source>
        <strain evidence="6 7">DSM 16268</strain>
    </source>
</reference>
<dbReference type="EMBL" id="JACHOO010000011">
    <property type="protein sequence ID" value="MBB5754933.1"/>
    <property type="molecule type" value="Genomic_DNA"/>
</dbReference>
<dbReference type="InterPro" id="IPR023380">
    <property type="entry name" value="DsbB-like_sf"/>
</dbReference>
<keyword evidence="7" id="KW-1185">Reference proteome</keyword>
<dbReference type="GO" id="GO:0006457">
    <property type="term" value="P:protein folding"/>
    <property type="evidence" value="ECO:0007669"/>
    <property type="project" value="InterPro"/>
</dbReference>
<accession>A0A7W9FQC4</accession>
<dbReference type="SUPFAM" id="SSF158442">
    <property type="entry name" value="DsbB-like"/>
    <property type="match status" value="1"/>
</dbReference>
<gene>
    <name evidence="6" type="ORF">GGQ63_004030</name>
</gene>